<dbReference type="CDD" id="cd02440">
    <property type="entry name" value="AdoMet_MTases"/>
    <property type="match status" value="1"/>
</dbReference>
<evidence type="ECO:0000256" key="4">
    <source>
        <dbReference type="HAMAP-Rule" id="MF_00198"/>
    </source>
</evidence>
<feature type="transmembrane region" description="Helical" evidence="4">
    <location>
        <begin position="155"/>
        <end position="177"/>
    </location>
</feature>
<dbReference type="Proteomes" id="UP000177796">
    <property type="component" value="Unassembled WGS sequence"/>
</dbReference>
<feature type="transmembrane region" description="Helical" evidence="4">
    <location>
        <begin position="183"/>
        <end position="201"/>
    </location>
</feature>
<dbReference type="GO" id="GO:0008295">
    <property type="term" value="P:spermidine biosynthetic process"/>
    <property type="evidence" value="ECO:0007669"/>
    <property type="project" value="UniProtKB-UniRule"/>
</dbReference>
<dbReference type="EC" id="2.5.1.16" evidence="4"/>
<dbReference type="SUPFAM" id="SSF53335">
    <property type="entry name" value="S-adenosyl-L-methionine-dependent methyltransferases"/>
    <property type="match status" value="1"/>
</dbReference>
<dbReference type="GO" id="GO:0004766">
    <property type="term" value="F:spermidine synthase activity"/>
    <property type="evidence" value="ECO:0007669"/>
    <property type="project" value="UniProtKB-UniRule"/>
</dbReference>
<comment type="subunit">
    <text evidence="4">Homodimer or homotetramer.</text>
</comment>
<dbReference type="InterPro" id="IPR001045">
    <property type="entry name" value="Spermi_synthase"/>
</dbReference>
<organism evidence="7 8">
    <name type="scientific">Candidatus Yanofskybacteria bacterium RIFCSPHIGHO2_02_FULL_46_19</name>
    <dbReference type="NCBI Taxonomy" id="1802684"/>
    <lineage>
        <taxon>Bacteria</taxon>
        <taxon>Candidatus Yanofskyibacteriota</taxon>
    </lineage>
</organism>
<name>A0A1F8FSH6_9BACT</name>
<dbReference type="InterPro" id="IPR036259">
    <property type="entry name" value="MFS_trans_sf"/>
</dbReference>
<dbReference type="PANTHER" id="PTHR43317">
    <property type="entry name" value="THERMOSPERMINE SYNTHASE ACAULIS5"/>
    <property type="match status" value="1"/>
</dbReference>
<evidence type="ECO:0000256" key="5">
    <source>
        <dbReference type="PROSITE-ProRule" id="PRU00354"/>
    </source>
</evidence>
<feature type="transmembrane region" description="Helical" evidence="4">
    <location>
        <begin position="70"/>
        <end position="89"/>
    </location>
</feature>
<evidence type="ECO:0000259" key="6">
    <source>
        <dbReference type="PROSITE" id="PS51006"/>
    </source>
</evidence>
<feature type="active site" description="Proton acceptor" evidence="4 5">
    <location>
        <position position="393"/>
    </location>
</feature>
<dbReference type="InterPro" id="IPR029063">
    <property type="entry name" value="SAM-dependent_MTases_sf"/>
</dbReference>
<keyword evidence="2 4" id="KW-0808">Transferase</keyword>
<dbReference type="GO" id="GO:0005886">
    <property type="term" value="C:plasma membrane"/>
    <property type="evidence" value="ECO:0007669"/>
    <property type="project" value="UniProtKB-SubCell"/>
</dbReference>
<feature type="transmembrane region" description="Helical" evidence="4">
    <location>
        <begin position="37"/>
        <end position="58"/>
    </location>
</feature>
<evidence type="ECO:0000256" key="3">
    <source>
        <dbReference type="ARBA" id="ARBA00023115"/>
    </source>
</evidence>
<dbReference type="NCBIfam" id="NF037959">
    <property type="entry name" value="MFS_SpdSyn"/>
    <property type="match status" value="1"/>
</dbReference>
<feature type="binding site" evidence="4">
    <location>
        <position position="404"/>
    </location>
    <ligand>
        <name>S-methyl-5'-thioadenosine</name>
        <dbReference type="ChEBI" id="CHEBI:17509"/>
    </ligand>
</feature>
<feature type="binding site" evidence="4">
    <location>
        <begin position="375"/>
        <end position="376"/>
    </location>
    <ligand>
        <name>S-methyl-5'-thioadenosine</name>
        <dbReference type="ChEBI" id="CHEBI:17509"/>
    </ligand>
</feature>
<accession>A0A1F8FSH6</accession>
<comment type="caution">
    <text evidence="4">Lacks conserved residue(s) required for the propagation of feature annotation.</text>
</comment>
<evidence type="ECO:0000313" key="8">
    <source>
        <dbReference type="Proteomes" id="UP000177796"/>
    </source>
</evidence>
<comment type="caution">
    <text evidence="7">The sequence shown here is derived from an EMBL/GenBank/DDBJ whole genome shotgun (WGS) entry which is preliminary data.</text>
</comment>
<keyword evidence="4" id="KW-1133">Transmembrane helix</keyword>
<comment type="subcellular location">
    <subcellularLocation>
        <location evidence="4">Cell membrane</location>
        <topology evidence="4">Multi-pass membrane protein</topology>
    </subcellularLocation>
</comment>
<dbReference type="HAMAP" id="MF_00198">
    <property type="entry name" value="Spermidine_synth"/>
    <property type="match status" value="1"/>
</dbReference>
<dbReference type="UniPathway" id="UPA00248">
    <property type="reaction ID" value="UER00314"/>
</dbReference>
<dbReference type="PANTHER" id="PTHR43317:SF3">
    <property type="entry name" value="BLR2883 PROTEIN"/>
    <property type="match status" value="1"/>
</dbReference>
<dbReference type="InterPro" id="IPR030374">
    <property type="entry name" value="PABS"/>
</dbReference>
<comment type="catalytic activity">
    <reaction evidence="4">
        <text>S-adenosyl 3-(methylsulfanyl)propylamine + putrescine = S-methyl-5'-thioadenosine + spermidine + H(+)</text>
        <dbReference type="Rhea" id="RHEA:12721"/>
        <dbReference type="ChEBI" id="CHEBI:15378"/>
        <dbReference type="ChEBI" id="CHEBI:17509"/>
        <dbReference type="ChEBI" id="CHEBI:57443"/>
        <dbReference type="ChEBI" id="CHEBI:57834"/>
        <dbReference type="ChEBI" id="CHEBI:326268"/>
        <dbReference type="EC" id="2.5.1.16"/>
    </reaction>
</comment>
<feature type="transmembrane region" description="Helical" evidence="4">
    <location>
        <begin position="120"/>
        <end position="143"/>
    </location>
</feature>
<evidence type="ECO:0000256" key="1">
    <source>
        <dbReference type="ARBA" id="ARBA00007867"/>
    </source>
</evidence>
<proteinExistence type="inferred from homology"/>
<feature type="transmembrane region" description="Helical" evidence="4">
    <location>
        <begin position="7"/>
        <end position="25"/>
    </location>
</feature>
<feature type="transmembrane region" description="Helical" evidence="4">
    <location>
        <begin position="208"/>
        <end position="225"/>
    </location>
</feature>
<dbReference type="EMBL" id="MGJY01000028">
    <property type="protein sequence ID" value="OGN15518.1"/>
    <property type="molecule type" value="Genomic_DNA"/>
</dbReference>
<evidence type="ECO:0000256" key="2">
    <source>
        <dbReference type="ARBA" id="ARBA00022679"/>
    </source>
</evidence>
<comment type="function">
    <text evidence="4">Catalyzes the irreversible transfer of a propylamine group from the amino donor S-adenosylmethioninamine (decarboxy-AdoMet) to putrescine (1,4-diaminobutane) to yield spermidine.</text>
</comment>
<dbReference type="AlphaFoldDB" id="A0A1F8FSH6"/>
<dbReference type="SUPFAM" id="SSF103473">
    <property type="entry name" value="MFS general substrate transporter"/>
    <property type="match status" value="1"/>
</dbReference>
<keyword evidence="3 4" id="KW-0620">Polyamine biosynthesis</keyword>
<keyword evidence="4" id="KW-1003">Cell membrane</keyword>
<dbReference type="Gene3D" id="3.40.50.150">
    <property type="entry name" value="Vaccinia Virus protein VP39"/>
    <property type="match status" value="1"/>
</dbReference>
<comment type="similarity">
    <text evidence="1 4">Belongs to the spermidine/spermine synthase family.</text>
</comment>
<dbReference type="Pfam" id="PF01564">
    <property type="entry name" value="Spermine_synth"/>
    <property type="match status" value="1"/>
</dbReference>
<reference evidence="7 8" key="1">
    <citation type="journal article" date="2016" name="Nat. Commun.">
        <title>Thousands of microbial genomes shed light on interconnected biogeochemical processes in an aquifer system.</title>
        <authorList>
            <person name="Anantharaman K."/>
            <person name="Brown C.T."/>
            <person name="Hug L.A."/>
            <person name="Sharon I."/>
            <person name="Castelle C.J."/>
            <person name="Probst A.J."/>
            <person name="Thomas B.C."/>
            <person name="Singh A."/>
            <person name="Wilkins M.J."/>
            <person name="Karaoz U."/>
            <person name="Brodie E.L."/>
            <person name="Williams K.H."/>
            <person name="Hubbard S.S."/>
            <person name="Banfield J.F."/>
        </authorList>
    </citation>
    <scope>NUCLEOTIDE SEQUENCE [LARGE SCALE GENOMIC DNA]</scope>
</reference>
<dbReference type="PROSITE" id="PS51006">
    <property type="entry name" value="PABS_2"/>
    <property type="match status" value="1"/>
</dbReference>
<comment type="pathway">
    <text evidence="4">Amine and polyamine biosynthesis; spermidine biosynthesis; spermidine from putrescine: step 1/1.</text>
</comment>
<keyword evidence="4" id="KW-0745">Spermidine biosynthesis</keyword>
<sequence length="524" mass="58956">MPKSRFFYLGLIFWIGFVSLMYEIYSTRVLFLFFTETSWAITIAISAFLGGLAFSSLFFSSLAHKNPSRIFLLIWAMQMAAAVYGFFILRNYELIPRLIDHLQVAVGGGSLAVIARNALMWIYLFVPAFFIGGAFPLVNGLFLESKERGVRDTGLVYFWDTVGSILGAFMAGFWLLPRVGFEATILVAVFLNIIIAAVVAPRVRQRQIILALLVILSLVKIQHILKTDSQSLTSPADGEQQNTLSEFSYLSKRFGDVLFREPSPFGQITIGNNAFGRPGNKVLFINYRDMCWSAEHGSESRMANIAIAPLPVNSRVLNIGLGCGFTAAEVLRQPNVAELDIAEINPVVAKGTARYFKAENQDVLGSPKTNLYLRDGAEYIRQTGKRYDAVVIDIEEPTVLYSSPLYTKEYFQIFRKKLGSRGVLAVWAHNGSAEFEKVMYNTLQSVFKHVTIRVLDAYYTYYASDEDYNFGSPETAEKQFISSVLQANISTVNTLDNRALEKYFNLQSFFNLPADYKEKYITDN</sequence>
<feature type="binding site" evidence="4">
    <location>
        <position position="343"/>
    </location>
    <ligand>
        <name>S-methyl-5'-thioadenosine</name>
        <dbReference type="ChEBI" id="CHEBI:17509"/>
    </ligand>
</feature>
<keyword evidence="4" id="KW-0812">Transmembrane</keyword>
<keyword evidence="4" id="KW-0472">Membrane</keyword>
<protein>
    <recommendedName>
        <fullName evidence="4">Polyamine aminopropyltransferase</fullName>
    </recommendedName>
    <alternativeName>
        <fullName evidence="4">Putrescine aminopropyltransferase</fullName>
        <shortName evidence="4">PAPT</shortName>
    </alternativeName>
    <alternativeName>
        <fullName evidence="4">Spermidine synthase</fullName>
        <shortName evidence="4">SPDS</shortName>
        <shortName evidence="4">SPDSY</shortName>
        <ecNumber evidence="4">2.5.1.16</ecNumber>
    </alternativeName>
</protein>
<gene>
    <name evidence="4" type="primary">speE</name>
    <name evidence="7" type="ORF">A3C81_01355</name>
</gene>
<feature type="domain" description="PABS" evidence="6">
    <location>
        <begin position="233"/>
        <end position="473"/>
    </location>
</feature>
<evidence type="ECO:0000313" key="7">
    <source>
        <dbReference type="EMBL" id="OGN15518.1"/>
    </source>
</evidence>